<reference evidence="2 3" key="1">
    <citation type="journal article" date="2019" name="G3 (Bethesda)">
        <title>Sequencing of a Wild Apple (Malus baccata) Genome Unravels the Differences Between Cultivated and Wild Apple Species Regarding Disease Resistance and Cold Tolerance.</title>
        <authorList>
            <person name="Chen X."/>
        </authorList>
    </citation>
    <scope>NUCLEOTIDE SEQUENCE [LARGE SCALE GENOMIC DNA]</scope>
    <source>
        <strain evidence="3">cv. Shandingzi</strain>
        <tissue evidence="2">Leaves</tissue>
    </source>
</reference>
<dbReference type="Proteomes" id="UP000315295">
    <property type="component" value="Unassembled WGS sequence"/>
</dbReference>
<sequence length="59" mass="6949">MQLKVSFTQLAYKKEILDRNLVKKVEELSNVVEELRRVVKEKPMEENTKEEDEGKKDVG</sequence>
<dbReference type="EMBL" id="VIEB01000367">
    <property type="protein sequence ID" value="TQD93462.1"/>
    <property type="molecule type" value="Genomic_DNA"/>
</dbReference>
<protein>
    <submittedName>
        <fullName evidence="2">Uncharacterized protein</fullName>
    </submittedName>
</protein>
<feature type="region of interest" description="Disordered" evidence="1">
    <location>
        <begin position="40"/>
        <end position="59"/>
    </location>
</feature>
<evidence type="ECO:0000313" key="3">
    <source>
        <dbReference type="Proteomes" id="UP000315295"/>
    </source>
</evidence>
<comment type="caution">
    <text evidence="2">The sequence shown here is derived from an EMBL/GenBank/DDBJ whole genome shotgun (WGS) entry which is preliminary data.</text>
</comment>
<dbReference type="AlphaFoldDB" id="A0A540M4N0"/>
<organism evidence="2 3">
    <name type="scientific">Malus baccata</name>
    <name type="common">Siberian crab apple</name>
    <name type="synonym">Pyrus baccata</name>
    <dbReference type="NCBI Taxonomy" id="106549"/>
    <lineage>
        <taxon>Eukaryota</taxon>
        <taxon>Viridiplantae</taxon>
        <taxon>Streptophyta</taxon>
        <taxon>Embryophyta</taxon>
        <taxon>Tracheophyta</taxon>
        <taxon>Spermatophyta</taxon>
        <taxon>Magnoliopsida</taxon>
        <taxon>eudicotyledons</taxon>
        <taxon>Gunneridae</taxon>
        <taxon>Pentapetalae</taxon>
        <taxon>rosids</taxon>
        <taxon>fabids</taxon>
        <taxon>Rosales</taxon>
        <taxon>Rosaceae</taxon>
        <taxon>Amygdaloideae</taxon>
        <taxon>Maleae</taxon>
        <taxon>Malus</taxon>
    </lineage>
</organism>
<keyword evidence="3" id="KW-1185">Reference proteome</keyword>
<accession>A0A540M4N0</accession>
<gene>
    <name evidence="2" type="ORF">C1H46_020930</name>
</gene>
<evidence type="ECO:0000256" key="1">
    <source>
        <dbReference type="SAM" id="MobiDB-lite"/>
    </source>
</evidence>
<proteinExistence type="predicted"/>
<name>A0A540M4N0_MALBA</name>
<evidence type="ECO:0000313" key="2">
    <source>
        <dbReference type="EMBL" id="TQD93462.1"/>
    </source>
</evidence>